<feature type="domain" description="T6SS Phospholipase effector Tle1-like catalytic" evidence="1">
    <location>
        <begin position="5"/>
        <end position="234"/>
    </location>
</feature>
<evidence type="ECO:0000259" key="1">
    <source>
        <dbReference type="Pfam" id="PF09994"/>
    </source>
</evidence>
<sequence>MANVRNLIIGCDGTWNDTDETALTNVAKLLNACTAKNQVTHYEEGVGTAHWEALPGGIYGKGLDRQILGAYHFLRKRFADTDWAREDNKVFIFGFSRGAYAARRLAGLIAQCGVPGKARDVERAWQLYLKRDALSIKELKKRGRLFDIPVEMLGVWDTVKTTTDDDFNDNDLPKCVVAGYHAMAIDEKRIFFPVLKWNTEIRVKQTWFPGVHSDVGGGYPKCGLSDIALQWMIDHACGHNLRFKASAVNALKKDPCGMLHDSYEGIWKTFGTCLRAIAKSETVHASTKERMLEVADYHPTNLPDEPNYET</sequence>
<proteinExistence type="predicted"/>
<dbReference type="EMBL" id="CABIKM010000030">
    <property type="protein sequence ID" value="VUZ85672.1"/>
    <property type="molecule type" value="Genomic_DNA"/>
</dbReference>
<dbReference type="InterPro" id="IPR018712">
    <property type="entry name" value="Tle1-like_cat"/>
</dbReference>
<name>A0A564ZLY5_9BACT</name>
<reference evidence="2 3" key="1">
    <citation type="submission" date="2019-07" db="EMBL/GenBank/DDBJ databases">
        <authorList>
            <person name="Cremers G."/>
        </authorList>
    </citation>
    <scope>NUCLEOTIDE SEQUENCE [LARGE SCALE GENOMIC DNA]</scope>
</reference>
<dbReference type="PANTHER" id="PTHR33840">
    <property type="match status" value="1"/>
</dbReference>
<dbReference type="Pfam" id="PF09994">
    <property type="entry name" value="T6SS_Tle1-like_cat"/>
    <property type="match status" value="1"/>
</dbReference>
<dbReference type="Proteomes" id="UP000334340">
    <property type="component" value="Unassembled WGS sequence"/>
</dbReference>
<accession>A0A564ZLY5</accession>
<evidence type="ECO:0000313" key="3">
    <source>
        <dbReference type="Proteomes" id="UP000334340"/>
    </source>
</evidence>
<dbReference type="PANTHER" id="PTHR33840:SF1">
    <property type="entry name" value="TLE1 PHOSPHOLIPASE DOMAIN-CONTAINING PROTEIN"/>
    <property type="match status" value="1"/>
</dbReference>
<protein>
    <recommendedName>
        <fullName evidence="1">T6SS Phospholipase effector Tle1-like catalytic domain-containing protein</fullName>
    </recommendedName>
</protein>
<evidence type="ECO:0000313" key="2">
    <source>
        <dbReference type="EMBL" id="VUZ85672.1"/>
    </source>
</evidence>
<organism evidence="2 3">
    <name type="scientific">Candidatus Methylomirabilis lanthanidiphila</name>
    <dbReference type="NCBI Taxonomy" id="2211376"/>
    <lineage>
        <taxon>Bacteria</taxon>
        <taxon>Candidatus Methylomirabilota</taxon>
        <taxon>Candidatus Methylomirabilia</taxon>
        <taxon>Candidatus Methylomirabilales</taxon>
        <taxon>Candidatus Methylomirabilaceae</taxon>
        <taxon>Candidatus Methylomirabilis</taxon>
    </lineage>
</organism>
<gene>
    <name evidence="2" type="ORF">MELA_02057</name>
</gene>
<dbReference type="AlphaFoldDB" id="A0A564ZLY5"/>
<keyword evidence="3" id="KW-1185">Reference proteome</keyword>